<keyword evidence="3" id="KW-0732">Signal</keyword>
<sequence length="605" mass="66946">MKSFYLSLLAIALITQGSCNKFLETVPSDFLAPETYYNTEKELTYALTGVYDVLGSPDLYGDNAFYHFDITDEGVYGHAGVTAGVQVYNFSSSDPIVAATWKTLYNGIGRANLLLENIDRPVMDEAKRKVIKGETLFLRGYYYFLLAQMWGDVPLILNTTRSPDDTQRPRAPLSQVYNQVLADLKEAEILVPSIKTVGFGGRANKSAVRGILARVCLYMAGYPLNDRSKYTDARDWAKKVIDDAEAAHALNNSYSQVFIHLSADKYDIKENLFEVEFWGNRSDAYTESGRLGSRNGIRCMNVDTGYSLGRINATPRFYNRYQALDERRDWNIAPYIYGGANDAEKQYWPENNTWQRSCGKYRRMYEVLLPKSTSFTPINYPILRYADVLLMFAEADNELSAMPSSEAVDAVNLVRRRAFGKNIHGENLSGITVTSGGSGYSATNLPVITITGSGGSGATAHATVSGGRITAITITDRGAFYTSAPTVTITGGSGTGAVAIAEITTPGDADVQPGDYSSQNNFRAFLHDERSRELCFEGLRKGDLIRWQEFIAEMRAAGTEISQIAASAYKFESRAGLNVSEKNYLFPIPTNEMSLNRALVQNPGW</sequence>
<evidence type="ECO:0000259" key="7">
    <source>
        <dbReference type="Pfam" id="PF14322"/>
    </source>
</evidence>
<dbReference type="InterPro" id="IPR033985">
    <property type="entry name" value="SusD-like_N"/>
</dbReference>
<evidence type="ECO:0000313" key="8">
    <source>
        <dbReference type="EMBL" id="RPD41515.1"/>
    </source>
</evidence>
<dbReference type="AlphaFoldDB" id="A0A3N4MDS8"/>
<feature type="domain" description="RagB/SusD" evidence="6">
    <location>
        <begin position="317"/>
        <end position="420"/>
    </location>
</feature>
<reference evidence="9" key="1">
    <citation type="submission" date="2018-11" db="EMBL/GenBank/DDBJ databases">
        <title>Chitinophaga lutea sp.nov., isolate from arsenic contaminated soil.</title>
        <authorList>
            <person name="Zong Y."/>
        </authorList>
    </citation>
    <scope>NUCLEOTIDE SEQUENCE [LARGE SCALE GENOMIC DNA]</scope>
    <source>
        <strain evidence="9">YLT18</strain>
    </source>
</reference>
<proteinExistence type="inferred from homology"/>
<dbReference type="Gene3D" id="1.25.40.390">
    <property type="match status" value="1"/>
</dbReference>
<comment type="caution">
    <text evidence="8">The sequence shown here is derived from an EMBL/GenBank/DDBJ whole genome shotgun (WGS) entry which is preliminary data.</text>
</comment>
<feature type="domain" description="RagB/SusD" evidence="6">
    <location>
        <begin position="513"/>
        <end position="605"/>
    </location>
</feature>
<feature type="domain" description="SusD-like N-terminal" evidence="7">
    <location>
        <begin position="21"/>
        <end position="217"/>
    </location>
</feature>
<keyword evidence="4" id="KW-0472">Membrane</keyword>
<comment type="similarity">
    <text evidence="2">Belongs to the SusD family.</text>
</comment>
<dbReference type="Proteomes" id="UP000279089">
    <property type="component" value="Unassembled WGS sequence"/>
</dbReference>
<dbReference type="OrthoDB" id="5694214at2"/>
<organism evidence="8 9">
    <name type="scientific">Chitinophaga barathri</name>
    <dbReference type="NCBI Taxonomy" id="1647451"/>
    <lineage>
        <taxon>Bacteria</taxon>
        <taxon>Pseudomonadati</taxon>
        <taxon>Bacteroidota</taxon>
        <taxon>Chitinophagia</taxon>
        <taxon>Chitinophagales</taxon>
        <taxon>Chitinophagaceae</taxon>
        <taxon>Chitinophaga</taxon>
    </lineage>
</organism>
<dbReference type="InterPro" id="IPR012944">
    <property type="entry name" value="SusD_RagB_dom"/>
</dbReference>
<evidence type="ECO:0000313" key="9">
    <source>
        <dbReference type="Proteomes" id="UP000279089"/>
    </source>
</evidence>
<protein>
    <submittedName>
        <fullName evidence="8">RagB/SusD family nutrient uptake outer membrane protein</fullName>
    </submittedName>
</protein>
<dbReference type="Pfam" id="PF07980">
    <property type="entry name" value="SusD_RagB"/>
    <property type="match status" value="2"/>
</dbReference>
<name>A0A3N4MDS8_9BACT</name>
<evidence type="ECO:0000256" key="5">
    <source>
        <dbReference type="ARBA" id="ARBA00023237"/>
    </source>
</evidence>
<dbReference type="EMBL" id="RMBX01000004">
    <property type="protein sequence ID" value="RPD41515.1"/>
    <property type="molecule type" value="Genomic_DNA"/>
</dbReference>
<comment type="subcellular location">
    <subcellularLocation>
        <location evidence="1">Cell outer membrane</location>
    </subcellularLocation>
</comment>
<dbReference type="GO" id="GO:0009279">
    <property type="term" value="C:cell outer membrane"/>
    <property type="evidence" value="ECO:0007669"/>
    <property type="project" value="UniProtKB-SubCell"/>
</dbReference>
<evidence type="ECO:0000256" key="1">
    <source>
        <dbReference type="ARBA" id="ARBA00004442"/>
    </source>
</evidence>
<evidence type="ECO:0000256" key="4">
    <source>
        <dbReference type="ARBA" id="ARBA00023136"/>
    </source>
</evidence>
<evidence type="ECO:0000259" key="6">
    <source>
        <dbReference type="Pfam" id="PF07980"/>
    </source>
</evidence>
<accession>A0A3N4MDS8</accession>
<dbReference type="Pfam" id="PF14322">
    <property type="entry name" value="SusD-like_3"/>
    <property type="match status" value="1"/>
</dbReference>
<gene>
    <name evidence="8" type="ORF">EG028_09385</name>
</gene>
<dbReference type="InterPro" id="IPR011990">
    <property type="entry name" value="TPR-like_helical_dom_sf"/>
</dbReference>
<evidence type="ECO:0000256" key="2">
    <source>
        <dbReference type="ARBA" id="ARBA00006275"/>
    </source>
</evidence>
<dbReference type="RefSeq" id="WP_120516183.1">
    <property type="nucleotide sequence ID" value="NZ_QXZY01000005.1"/>
</dbReference>
<evidence type="ECO:0000256" key="3">
    <source>
        <dbReference type="ARBA" id="ARBA00022729"/>
    </source>
</evidence>
<dbReference type="CDD" id="cd08977">
    <property type="entry name" value="SusD"/>
    <property type="match status" value="1"/>
</dbReference>
<keyword evidence="5" id="KW-0998">Cell outer membrane</keyword>
<dbReference type="SUPFAM" id="SSF48452">
    <property type="entry name" value="TPR-like"/>
    <property type="match status" value="1"/>
</dbReference>
<keyword evidence="9" id="KW-1185">Reference proteome</keyword>